<dbReference type="EMBL" id="KZ613847">
    <property type="protein sequence ID" value="PMD57183.1"/>
    <property type="molecule type" value="Genomic_DNA"/>
</dbReference>
<dbReference type="InParanoid" id="A0A2J6T2M0"/>
<sequence>MASTTAGTIIAVTVEGHPRLASISTCLSVEPSRQNRRRLILSLVLTLLYSSRSRSQPEPASDQGSVHRFSIEFSYDNLNFSYHIRATGALSGSGANTGKPGYKGKKIWFPIYYPYKEVTLITSTLITSTLITSTLITRFPCIIFGNLYSAYLHP</sequence>
<dbReference type="Proteomes" id="UP000235371">
    <property type="component" value="Unassembled WGS sequence"/>
</dbReference>
<reference evidence="1 2" key="1">
    <citation type="submission" date="2016-04" db="EMBL/GenBank/DDBJ databases">
        <title>A degradative enzymes factory behind the ericoid mycorrhizal symbiosis.</title>
        <authorList>
            <consortium name="DOE Joint Genome Institute"/>
            <person name="Martino E."/>
            <person name="Morin E."/>
            <person name="Grelet G."/>
            <person name="Kuo A."/>
            <person name="Kohler A."/>
            <person name="Daghino S."/>
            <person name="Barry K."/>
            <person name="Choi C."/>
            <person name="Cichocki N."/>
            <person name="Clum A."/>
            <person name="Copeland A."/>
            <person name="Hainaut M."/>
            <person name="Haridas S."/>
            <person name="Labutti K."/>
            <person name="Lindquist E."/>
            <person name="Lipzen A."/>
            <person name="Khouja H.-R."/>
            <person name="Murat C."/>
            <person name="Ohm R."/>
            <person name="Olson A."/>
            <person name="Spatafora J."/>
            <person name="Veneault-Fourrey C."/>
            <person name="Henrissat B."/>
            <person name="Grigoriev I."/>
            <person name="Martin F."/>
            <person name="Perotto S."/>
        </authorList>
    </citation>
    <scope>NUCLEOTIDE SEQUENCE [LARGE SCALE GENOMIC DNA]</scope>
    <source>
        <strain evidence="1 2">E</strain>
    </source>
</reference>
<organism evidence="1 2">
    <name type="scientific">Hyaloscypha bicolor E</name>
    <dbReference type="NCBI Taxonomy" id="1095630"/>
    <lineage>
        <taxon>Eukaryota</taxon>
        <taxon>Fungi</taxon>
        <taxon>Dikarya</taxon>
        <taxon>Ascomycota</taxon>
        <taxon>Pezizomycotina</taxon>
        <taxon>Leotiomycetes</taxon>
        <taxon>Helotiales</taxon>
        <taxon>Hyaloscyphaceae</taxon>
        <taxon>Hyaloscypha</taxon>
        <taxon>Hyaloscypha bicolor</taxon>
    </lineage>
</organism>
<keyword evidence="2" id="KW-1185">Reference proteome</keyword>
<gene>
    <name evidence="1" type="ORF">K444DRAFT_48734</name>
</gene>
<dbReference type="GeneID" id="36581221"/>
<protein>
    <submittedName>
        <fullName evidence="1">Uncharacterized protein</fullName>
    </submittedName>
</protein>
<proteinExistence type="predicted"/>
<dbReference type="RefSeq" id="XP_024734087.1">
    <property type="nucleotide sequence ID" value="XM_024873141.1"/>
</dbReference>
<evidence type="ECO:0000313" key="2">
    <source>
        <dbReference type="Proteomes" id="UP000235371"/>
    </source>
</evidence>
<dbReference type="AlphaFoldDB" id="A0A2J6T2M0"/>
<evidence type="ECO:0000313" key="1">
    <source>
        <dbReference type="EMBL" id="PMD57183.1"/>
    </source>
</evidence>
<accession>A0A2J6T2M0</accession>
<name>A0A2J6T2M0_9HELO</name>